<dbReference type="AlphaFoldDB" id="A0A2W5SC84"/>
<sequence length="167" mass="17842">MRHPSRILLASAACAAALGLPLGAAAQQPAQPVDADLRAGSVLRAGPSTRDAVMQRVPRTVPAWVYGCTEQRGWCEVELESGARGWVAESRLQAVQEEDSLDHRTSTPLPQRGVINNGAVTGVYVVQPWGYGYYGGATVIELAPRGGPGEPMFPMRPGWARGQPMPR</sequence>
<evidence type="ECO:0000256" key="1">
    <source>
        <dbReference type="SAM" id="SignalP"/>
    </source>
</evidence>
<proteinExistence type="predicted"/>
<reference evidence="2 3" key="1">
    <citation type="submission" date="2017-08" db="EMBL/GenBank/DDBJ databases">
        <title>Infants hospitalized years apart are colonized by the same room-sourced microbial strains.</title>
        <authorList>
            <person name="Brooks B."/>
            <person name="Olm M.R."/>
            <person name="Firek B.A."/>
            <person name="Baker R."/>
            <person name="Thomas B.C."/>
            <person name="Morowitz M.J."/>
            <person name="Banfield J.F."/>
        </authorList>
    </citation>
    <scope>NUCLEOTIDE SEQUENCE [LARGE SCALE GENOMIC DNA]</scope>
    <source>
        <strain evidence="2">S2_005_003_R2_41</strain>
    </source>
</reference>
<evidence type="ECO:0008006" key="4">
    <source>
        <dbReference type="Google" id="ProtNLM"/>
    </source>
</evidence>
<organism evidence="2 3">
    <name type="scientific">Variovorax paradoxus</name>
    <dbReference type="NCBI Taxonomy" id="34073"/>
    <lineage>
        <taxon>Bacteria</taxon>
        <taxon>Pseudomonadati</taxon>
        <taxon>Pseudomonadota</taxon>
        <taxon>Betaproteobacteria</taxon>
        <taxon>Burkholderiales</taxon>
        <taxon>Comamonadaceae</taxon>
        <taxon>Variovorax</taxon>
    </lineage>
</organism>
<dbReference type="Proteomes" id="UP000249135">
    <property type="component" value="Unassembled WGS sequence"/>
</dbReference>
<dbReference type="Pfam" id="PF06347">
    <property type="entry name" value="SH3_4"/>
    <property type="match status" value="1"/>
</dbReference>
<protein>
    <recommendedName>
        <fullName evidence="4">SH3 domain-containing protein</fullName>
    </recommendedName>
</protein>
<accession>A0A2W5SC84</accession>
<comment type="caution">
    <text evidence="2">The sequence shown here is derived from an EMBL/GenBank/DDBJ whole genome shotgun (WGS) entry which is preliminary data.</text>
</comment>
<evidence type="ECO:0000313" key="3">
    <source>
        <dbReference type="Proteomes" id="UP000249135"/>
    </source>
</evidence>
<dbReference type="Gene3D" id="2.30.30.40">
    <property type="entry name" value="SH3 Domains"/>
    <property type="match status" value="1"/>
</dbReference>
<name>A0A2W5SC84_VARPD</name>
<keyword evidence="1" id="KW-0732">Signal</keyword>
<dbReference type="EMBL" id="QFPP01000026">
    <property type="protein sequence ID" value="PZQ77243.1"/>
    <property type="molecule type" value="Genomic_DNA"/>
</dbReference>
<evidence type="ECO:0000313" key="2">
    <source>
        <dbReference type="EMBL" id="PZQ77243.1"/>
    </source>
</evidence>
<feature type="chain" id="PRO_5016055033" description="SH3 domain-containing protein" evidence="1">
    <location>
        <begin position="27"/>
        <end position="167"/>
    </location>
</feature>
<feature type="signal peptide" evidence="1">
    <location>
        <begin position="1"/>
        <end position="26"/>
    </location>
</feature>
<gene>
    <name evidence="2" type="ORF">DI563_04370</name>
</gene>
<dbReference type="InterPro" id="IPR010466">
    <property type="entry name" value="DUF1058"/>
</dbReference>